<reference evidence="1" key="2">
    <citation type="submission" date="2021-04" db="EMBL/GenBank/DDBJ databases">
        <authorList>
            <person name="Gilroy R."/>
        </authorList>
    </citation>
    <scope>NUCLEOTIDE SEQUENCE</scope>
    <source>
        <strain evidence="1">CHK195-6426</strain>
    </source>
</reference>
<keyword evidence="1" id="KW-0378">Hydrolase</keyword>
<evidence type="ECO:0000313" key="2">
    <source>
        <dbReference type="Proteomes" id="UP000824265"/>
    </source>
</evidence>
<comment type="caution">
    <text evidence="1">The sequence shown here is derived from an EMBL/GenBank/DDBJ whole genome shotgun (WGS) entry which is preliminary data.</text>
</comment>
<gene>
    <name evidence="1" type="ORF">H9742_06500</name>
</gene>
<dbReference type="AlphaFoldDB" id="A0A9D1R456"/>
<name>A0A9D1R456_9FIRM</name>
<accession>A0A9D1R456</accession>
<dbReference type="PANTHER" id="PTHR43235">
    <property type="entry name" value="GLUTAMINE AMIDOTRANSFERASE PB2B2.05-RELATED"/>
    <property type="match status" value="1"/>
</dbReference>
<proteinExistence type="predicted"/>
<dbReference type="InterPro" id="IPR011697">
    <property type="entry name" value="Peptidase_C26"/>
</dbReference>
<dbReference type="Proteomes" id="UP000824265">
    <property type="component" value="Unassembled WGS sequence"/>
</dbReference>
<dbReference type="GO" id="GO:0005829">
    <property type="term" value="C:cytosol"/>
    <property type="evidence" value="ECO:0007669"/>
    <property type="project" value="TreeGrafter"/>
</dbReference>
<dbReference type="EMBL" id="DXGH01000036">
    <property type="protein sequence ID" value="HIW81168.1"/>
    <property type="molecule type" value="Genomic_DNA"/>
</dbReference>
<dbReference type="InterPro" id="IPR029062">
    <property type="entry name" value="Class_I_gatase-like"/>
</dbReference>
<protein>
    <submittedName>
        <fullName evidence="1">Gamma-glutamyl-gamma-aminobutyrate hydrolase family protein</fullName>
    </submittedName>
</protein>
<dbReference type="PROSITE" id="PS51273">
    <property type="entry name" value="GATASE_TYPE_1"/>
    <property type="match status" value="1"/>
</dbReference>
<reference evidence="1" key="1">
    <citation type="journal article" date="2021" name="PeerJ">
        <title>Extensive microbial diversity within the chicken gut microbiome revealed by metagenomics and culture.</title>
        <authorList>
            <person name="Gilroy R."/>
            <person name="Ravi A."/>
            <person name="Getino M."/>
            <person name="Pursley I."/>
            <person name="Horton D.L."/>
            <person name="Alikhan N.F."/>
            <person name="Baker D."/>
            <person name="Gharbi K."/>
            <person name="Hall N."/>
            <person name="Watson M."/>
            <person name="Adriaenssens E.M."/>
            <person name="Foster-Nyarko E."/>
            <person name="Jarju S."/>
            <person name="Secka A."/>
            <person name="Antonio M."/>
            <person name="Oren A."/>
            <person name="Chaudhuri R.R."/>
            <person name="La Ragione R."/>
            <person name="Hildebrand F."/>
            <person name="Pallen M.J."/>
        </authorList>
    </citation>
    <scope>NUCLEOTIDE SEQUENCE</scope>
    <source>
        <strain evidence="1">CHK195-6426</strain>
    </source>
</reference>
<organism evidence="1 2">
    <name type="scientific">Candidatus Acetatifactor stercoripullorum</name>
    <dbReference type="NCBI Taxonomy" id="2838414"/>
    <lineage>
        <taxon>Bacteria</taxon>
        <taxon>Bacillati</taxon>
        <taxon>Bacillota</taxon>
        <taxon>Clostridia</taxon>
        <taxon>Lachnospirales</taxon>
        <taxon>Lachnospiraceae</taxon>
        <taxon>Acetatifactor</taxon>
    </lineage>
</organism>
<dbReference type="SUPFAM" id="SSF52317">
    <property type="entry name" value="Class I glutamine amidotransferase-like"/>
    <property type="match status" value="1"/>
</dbReference>
<dbReference type="PANTHER" id="PTHR43235:SF1">
    <property type="entry name" value="GLUTAMINE AMIDOTRANSFERASE PB2B2.05-RELATED"/>
    <property type="match status" value="1"/>
</dbReference>
<evidence type="ECO:0000313" key="1">
    <source>
        <dbReference type="EMBL" id="HIW81168.1"/>
    </source>
</evidence>
<dbReference type="InterPro" id="IPR044668">
    <property type="entry name" value="PuuD-like"/>
</dbReference>
<dbReference type="Pfam" id="PF07722">
    <property type="entry name" value="Peptidase_C26"/>
    <property type="match status" value="1"/>
</dbReference>
<dbReference type="GO" id="GO:0016811">
    <property type="term" value="F:hydrolase activity, acting on carbon-nitrogen (but not peptide) bonds, in linear amides"/>
    <property type="evidence" value="ECO:0007669"/>
    <property type="project" value="InterPro"/>
</dbReference>
<sequence>MKIAIIGRKNDTANYVRYIKGFSALPIPTLSLGELSFCDALLLPGGGDITPAFFGENNQGSQNIDTELDIIQFQALDYALRRKIPVLGICKGMQVINVAFGGTINQDLPTAALHRYAGQDQYHKTVISEGSCLHSLYGREAFVNSAHHQGLGRLGAGLNAIQWCPSDGCVEAIVHDALPVLGLQWHPERLDAGRTTLSGTPILDLLSSWVCAFHALSPEHCGL</sequence>
<dbReference type="Gene3D" id="3.40.50.880">
    <property type="match status" value="1"/>
</dbReference>